<gene>
    <name evidence="1" type="ORF">J2X19_003688</name>
</gene>
<evidence type="ECO:0000313" key="1">
    <source>
        <dbReference type="EMBL" id="MDR7378994.1"/>
    </source>
</evidence>
<sequence length="117" mass="13207">MRMTDEEYFRSCVAKERQLAHLLGHHQIEECYESAGTLWEGRDKLPQWTRQWSACGPLLVQHRIGLVFGSDAAGGFVVAGHTTQHFADHPNPDRAVMLAVVKEVIHRLEHPKAVRAA</sequence>
<reference evidence="1 2" key="1">
    <citation type="submission" date="2023-07" db="EMBL/GenBank/DDBJ databases">
        <title>Sorghum-associated microbial communities from plants grown in Nebraska, USA.</title>
        <authorList>
            <person name="Schachtman D."/>
        </authorList>
    </citation>
    <scope>NUCLEOTIDE SEQUENCE [LARGE SCALE GENOMIC DNA]</scope>
    <source>
        <strain evidence="1 2">BE313</strain>
    </source>
</reference>
<comment type="caution">
    <text evidence="1">The sequence shown here is derived from an EMBL/GenBank/DDBJ whole genome shotgun (WGS) entry which is preliminary data.</text>
</comment>
<evidence type="ECO:0000313" key="2">
    <source>
        <dbReference type="Proteomes" id="UP001180487"/>
    </source>
</evidence>
<dbReference type="EMBL" id="JAVDXT010000003">
    <property type="protein sequence ID" value="MDR7378994.1"/>
    <property type="molecule type" value="Genomic_DNA"/>
</dbReference>
<dbReference type="RefSeq" id="WP_092762010.1">
    <property type="nucleotide sequence ID" value="NZ_JAVDXT010000003.1"/>
</dbReference>
<dbReference type="Proteomes" id="UP001180487">
    <property type="component" value="Unassembled WGS sequence"/>
</dbReference>
<keyword evidence="2" id="KW-1185">Reference proteome</keyword>
<name>A0ABU2CCG0_9BURK</name>
<proteinExistence type="predicted"/>
<accession>A0ABU2CCG0</accession>
<protein>
    <recommendedName>
        <fullName evidence="3">Aminoacyl-tRNA synthetase</fullName>
    </recommendedName>
</protein>
<organism evidence="1 2">
    <name type="scientific">Rhodoferax ferrireducens</name>
    <dbReference type="NCBI Taxonomy" id="192843"/>
    <lineage>
        <taxon>Bacteria</taxon>
        <taxon>Pseudomonadati</taxon>
        <taxon>Pseudomonadota</taxon>
        <taxon>Betaproteobacteria</taxon>
        <taxon>Burkholderiales</taxon>
        <taxon>Comamonadaceae</taxon>
        <taxon>Rhodoferax</taxon>
    </lineage>
</organism>
<evidence type="ECO:0008006" key="3">
    <source>
        <dbReference type="Google" id="ProtNLM"/>
    </source>
</evidence>